<dbReference type="Proteomes" id="UP000190044">
    <property type="component" value="Unassembled WGS sequence"/>
</dbReference>
<keyword evidence="2" id="KW-1185">Reference proteome</keyword>
<reference evidence="2" key="1">
    <citation type="submission" date="2017-02" db="EMBL/GenBank/DDBJ databases">
        <authorList>
            <person name="Varghese N."/>
            <person name="Submissions S."/>
        </authorList>
    </citation>
    <scope>NUCLEOTIDE SEQUENCE [LARGE SCALE GENOMIC DNA]</scope>
    <source>
        <strain evidence="2">R11H</strain>
    </source>
</reference>
<proteinExistence type="predicted"/>
<organism evidence="1 2">
    <name type="scientific">Sphingopyxis flava</name>
    <dbReference type="NCBI Taxonomy" id="1507287"/>
    <lineage>
        <taxon>Bacteria</taxon>
        <taxon>Pseudomonadati</taxon>
        <taxon>Pseudomonadota</taxon>
        <taxon>Alphaproteobacteria</taxon>
        <taxon>Sphingomonadales</taxon>
        <taxon>Sphingomonadaceae</taxon>
        <taxon>Sphingopyxis</taxon>
    </lineage>
</organism>
<dbReference type="EMBL" id="FUYP01000015">
    <property type="protein sequence ID" value="SKB72350.1"/>
    <property type="molecule type" value="Genomic_DNA"/>
</dbReference>
<evidence type="ECO:0000313" key="2">
    <source>
        <dbReference type="Proteomes" id="UP000190044"/>
    </source>
</evidence>
<dbReference type="OrthoDB" id="7410293at2"/>
<dbReference type="RefSeq" id="WP_079639116.1">
    <property type="nucleotide sequence ID" value="NZ_FUYP01000015.1"/>
</dbReference>
<protein>
    <recommendedName>
        <fullName evidence="3">Addiction module antidote protein</fullName>
    </recommendedName>
</protein>
<evidence type="ECO:0000313" key="1">
    <source>
        <dbReference type="EMBL" id="SKB72350.1"/>
    </source>
</evidence>
<evidence type="ECO:0008006" key="3">
    <source>
        <dbReference type="Google" id="ProtNLM"/>
    </source>
</evidence>
<dbReference type="AlphaFoldDB" id="A0A1T5DLC8"/>
<gene>
    <name evidence="1" type="ORF">SAMN06295937_101525</name>
</gene>
<accession>A0A1T5DLC8</accession>
<name>A0A1T5DLC8_9SPHN</name>
<sequence length="139" mass="15288">MTAGKIIQQLIEQPLVRDLEERAAQAVLALRYCIACRRAGRDPEPELGRRWEAEAAARRFQLVLVAIGDVWPDPFAVAPPCCPRLTYDEALLGAMLGAASQADGAQFDWLTAEMLSEDGRGFLFAALENFLSARRVGRA</sequence>